<protein>
    <submittedName>
        <fullName evidence="1">Uncharacterized protein</fullName>
    </submittedName>
</protein>
<gene>
    <name evidence="1" type="ORF">FOZ60_010554</name>
</gene>
<reference evidence="1 2" key="1">
    <citation type="submission" date="2020-04" db="EMBL/GenBank/DDBJ databases">
        <title>Perkinsus olseni comparative genomics.</title>
        <authorList>
            <person name="Bogema D.R."/>
        </authorList>
    </citation>
    <scope>NUCLEOTIDE SEQUENCE [LARGE SCALE GENOMIC DNA]</scope>
    <source>
        <strain evidence="1">00978-12</strain>
    </source>
</reference>
<evidence type="ECO:0000313" key="2">
    <source>
        <dbReference type="Proteomes" id="UP000541610"/>
    </source>
</evidence>
<proteinExistence type="predicted"/>
<comment type="caution">
    <text evidence="1">The sequence shown here is derived from an EMBL/GenBank/DDBJ whole genome shotgun (WGS) entry which is preliminary data.</text>
</comment>
<name>A0A7J6NEZ7_PEROL</name>
<dbReference type="Proteomes" id="UP000541610">
    <property type="component" value="Unassembled WGS sequence"/>
</dbReference>
<dbReference type="AlphaFoldDB" id="A0A7J6NEZ7"/>
<dbReference type="EMBL" id="JABANP010000430">
    <property type="protein sequence ID" value="KAF4682465.1"/>
    <property type="molecule type" value="Genomic_DNA"/>
</dbReference>
<feature type="non-terminal residue" evidence="1">
    <location>
        <position position="102"/>
    </location>
</feature>
<accession>A0A7J6NEZ7</accession>
<sequence>FDKHGTRASARERTWTHPTLAADTFKKLLFMQLDSSAASYCEVLQRDAIPRLQERCKKNHDNRKALIPPAHVKSIIVLVTFYALEDYAPTTQLVGQADIPKD</sequence>
<evidence type="ECO:0000313" key="1">
    <source>
        <dbReference type="EMBL" id="KAF4682465.1"/>
    </source>
</evidence>
<organism evidence="1 2">
    <name type="scientific">Perkinsus olseni</name>
    <name type="common">Perkinsus atlanticus</name>
    <dbReference type="NCBI Taxonomy" id="32597"/>
    <lineage>
        <taxon>Eukaryota</taxon>
        <taxon>Sar</taxon>
        <taxon>Alveolata</taxon>
        <taxon>Perkinsozoa</taxon>
        <taxon>Perkinsea</taxon>
        <taxon>Perkinsida</taxon>
        <taxon>Perkinsidae</taxon>
        <taxon>Perkinsus</taxon>
    </lineage>
</organism>